<dbReference type="Proteomes" id="UP001652661">
    <property type="component" value="Chromosome 2L"/>
</dbReference>
<dbReference type="PANTHER" id="PTHR11516">
    <property type="entry name" value="PYRUVATE DEHYDROGENASE E1 COMPONENT, ALPHA SUBUNIT BACTERIAL AND ORGANELLAR"/>
    <property type="match status" value="1"/>
</dbReference>
<dbReference type="Pfam" id="PF00676">
    <property type="entry name" value="E1_dh"/>
    <property type="match status" value="1"/>
</dbReference>
<organism evidence="10 11">
    <name type="scientific">Drosophila kikkawai</name>
    <name type="common">Fruit fly</name>
    <dbReference type="NCBI Taxonomy" id="30033"/>
    <lineage>
        <taxon>Eukaryota</taxon>
        <taxon>Metazoa</taxon>
        <taxon>Ecdysozoa</taxon>
        <taxon>Arthropoda</taxon>
        <taxon>Hexapoda</taxon>
        <taxon>Insecta</taxon>
        <taxon>Pterygota</taxon>
        <taxon>Neoptera</taxon>
        <taxon>Endopterygota</taxon>
        <taxon>Diptera</taxon>
        <taxon>Brachycera</taxon>
        <taxon>Muscomorpha</taxon>
        <taxon>Ephydroidea</taxon>
        <taxon>Drosophilidae</taxon>
        <taxon>Drosophila</taxon>
        <taxon>Sophophora</taxon>
    </lineage>
</organism>
<comment type="cofactor">
    <cofactor evidence="1 7">
        <name>thiamine diphosphate</name>
        <dbReference type="ChEBI" id="CHEBI:58937"/>
    </cofactor>
</comment>
<feature type="compositionally biased region" description="Basic and acidic residues" evidence="8">
    <location>
        <begin position="453"/>
        <end position="494"/>
    </location>
</feature>
<feature type="domain" description="Dehydrogenase E1 component" evidence="9">
    <location>
        <begin position="74"/>
        <end position="363"/>
    </location>
</feature>
<proteinExistence type="predicted"/>
<dbReference type="GeneID" id="108080724"/>
<keyword evidence="5 7" id="KW-0670">Pyruvate</keyword>
<dbReference type="InterPro" id="IPR001017">
    <property type="entry name" value="DH_E1"/>
</dbReference>
<dbReference type="SUPFAM" id="SSF52518">
    <property type="entry name" value="Thiamin diphosphate-binding fold (THDP-binding)"/>
    <property type="match status" value="1"/>
</dbReference>
<protein>
    <recommendedName>
        <fullName evidence="7">Pyruvate dehydrogenase E1 component subunit alpha</fullName>
        <ecNumber evidence="7">1.2.4.1</ecNumber>
    </recommendedName>
</protein>
<dbReference type="PANTHER" id="PTHR11516:SF70">
    <property type="entry name" value="PYRUVATE DEHYDROGENASE E1 COMPONENT SUBUNIT ALPHA"/>
    <property type="match status" value="1"/>
</dbReference>
<dbReference type="InterPro" id="IPR050642">
    <property type="entry name" value="PDH_E1_Alpha_Subunit"/>
</dbReference>
<accession>A0A6P4J6R8</accession>
<dbReference type="AlphaFoldDB" id="A0A6P4J6R8"/>
<evidence type="ECO:0000256" key="4">
    <source>
        <dbReference type="ARBA" id="ARBA00023052"/>
    </source>
</evidence>
<sequence>MLNSLSLRALLRCKGVRSPLNPSFAGQNVALGIIRRHESSCLTLKNSFKCYNLEEGPSLDVELSRDDALEMYTQMVEARRFETMAGNYYKSRLIRGFCHLYNGQEAVAVGMKARLRKQDSVITAYRCHVWSYVMGVSLYEMMSELLGFRPGCSRGKGGSMHMYCDNFYGGNGIVGAQVPVGTGVALAHSYRNDGGVCISLYGDGAANQGQVFESFNMAKLWCLPVVFVCENNQYGMGTKAERSSAMTDYYKRGQYIPGLWVDGNQVLAVRTATEFALDYALEHGPIVLEMNTYRYVGHSMSDPGISYRSREEVQTARETNDPITSFRKQILDLCLMSEKELKELDVNIKKYVDEECKKALTGKEVELQELHADVSSKNLEPKIRGVSGYNLDHVKLADVCFGKPKKTPACEINDVPVGDAVLAAKAKEDKEKVSKNKPVSKDGKPGKGNQPGKEVKTEKDAKSGKEIKAEKDTKPVKEVKAQQKNTSDGKKNEASSKQGKSPPVTNAKAKEDPKKPPSKEGNPAKKAPPSPSPNPTSPEVHKK</sequence>
<evidence type="ECO:0000256" key="3">
    <source>
        <dbReference type="ARBA" id="ARBA00023002"/>
    </source>
</evidence>
<feature type="compositionally biased region" description="Basic and acidic residues" evidence="8">
    <location>
        <begin position="426"/>
        <end position="445"/>
    </location>
</feature>
<reference evidence="10" key="1">
    <citation type="submission" date="2025-05" db="UniProtKB">
        <authorList>
            <consortium name="RefSeq"/>
        </authorList>
    </citation>
    <scope>NUCLEOTIDE SEQUENCE [LARGE SCALE GENOMIC DNA]</scope>
    <source>
        <strain evidence="10">14028-0561.14</strain>
    </source>
</reference>
<evidence type="ECO:0000313" key="10">
    <source>
        <dbReference type="Proteomes" id="UP001652661"/>
    </source>
</evidence>
<dbReference type="NCBIfam" id="TIGR03182">
    <property type="entry name" value="PDH_E1_alph_y"/>
    <property type="match status" value="1"/>
</dbReference>
<dbReference type="GO" id="GO:0006086">
    <property type="term" value="P:pyruvate decarboxylation to acetyl-CoA"/>
    <property type="evidence" value="ECO:0007669"/>
    <property type="project" value="InterPro"/>
</dbReference>
<evidence type="ECO:0000256" key="7">
    <source>
        <dbReference type="RuleBase" id="RU361139"/>
    </source>
</evidence>
<reference evidence="11" key="2">
    <citation type="submission" date="2025-08" db="UniProtKB">
        <authorList>
            <consortium name="RefSeq"/>
        </authorList>
    </citation>
    <scope>IDENTIFICATION</scope>
    <source>
        <strain evidence="11">14028-0561.14</strain>
        <tissue evidence="11">Whole fly</tissue>
    </source>
</reference>
<evidence type="ECO:0000256" key="6">
    <source>
        <dbReference type="ARBA" id="ARBA00051231"/>
    </source>
</evidence>
<dbReference type="FunFam" id="3.40.50.970:FF:000013">
    <property type="entry name" value="Pyruvate dehydrogenase E1 component subunit alpha"/>
    <property type="match status" value="1"/>
</dbReference>
<keyword evidence="2" id="KW-0809">Transit peptide</keyword>
<dbReference type="Gene3D" id="3.40.50.970">
    <property type="match status" value="1"/>
</dbReference>
<evidence type="ECO:0000259" key="9">
    <source>
        <dbReference type="Pfam" id="PF00676"/>
    </source>
</evidence>
<keyword evidence="10" id="KW-1185">Reference proteome</keyword>
<keyword evidence="4 7" id="KW-0786">Thiamine pyrophosphate</keyword>
<dbReference type="InterPro" id="IPR029061">
    <property type="entry name" value="THDP-binding"/>
</dbReference>
<name>A0A6P4J6R8_DROKI</name>
<dbReference type="GO" id="GO:0004739">
    <property type="term" value="F:pyruvate dehydrogenase (acetyl-transferring) activity"/>
    <property type="evidence" value="ECO:0007669"/>
    <property type="project" value="UniProtKB-UniRule"/>
</dbReference>
<feature type="region of interest" description="Disordered" evidence="8">
    <location>
        <begin position="426"/>
        <end position="543"/>
    </location>
</feature>
<dbReference type="EC" id="1.2.4.1" evidence="7"/>
<comment type="catalytic activity">
    <reaction evidence="6 7">
        <text>N(6)-[(R)-lipoyl]-L-lysyl-[protein] + pyruvate + H(+) = N(6)-[(R)-S(8)-acetyldihydrolipoyl]-L-lysyl-[protein] + CO2</text>
        <dbReference type="Rhea" id="RHEA:19189"/>
        <dbReference type="Rhea" id="RHEA-COMP:10474"/>
        <dbReference type="Rhea" id="RHEA-COMP:10478"/>
        <dbReference type="ChEBI" id="CHEBI:15361"/>
        <dbReference type="ChEBI" id="CHEBI:15378"/>
        <dbReference type="ChEBI" id="CHEBI:16526"/>
        <dbReference type="ChEBI" id="CHEBI:83099"/>
        <dbReference type="ChEBI" id="CHEBI:83111"/>
        <dbReference type="EC" id="1.2.4.1"/>
    </reaction>
</comment>
<evidence type="ECO:0000256" key="2">
    <source>
        <dbReference type="ARBA" id="ARBA00022946"/>
    </source>
</evidence>
<evidence type="ECO:0000313" key="11">
    <source>
        <dbReference type="RefSeq" id="XP_017031066.1"/>
    </source>
</evidence>
<feature type="compositionally biased region" description="Basic and acidic residues" evidence="8">
    <location>
        <begin position="508"/>
        <end position="518"/>
    </location>
</feature>
<dbReference type="OrthoDB" id="10256198at2759"/>
<gene>
    <name evidence="11" type="primary">LOC108080724</name>
</gene>
<keyword evidence="3 7" id="KW-0560">Oxidoreductase</keyword>
<feature type="compositionally biased region" description="Pro residues" evidence="8">
    <location>
        <begin position="526"/>
        <end position="536"/>
    </location>
</feature>
<evidence type="ECO:0000256" key="1">
    <source>
        <dbReference type="ARBA" id="ARBA00001964"/>
    </source>
</evidence>
<evidence type="ECO:0000256" key="5">
    <source>
        <dbReference type="ARBA" id="ARBA00023317"/>
    </source>
</evidence>
<dbReference type="InterPro" id="IPR017597">
    <property type="entry name" value="Pyrv_DH_E1_asu_subgrp-y"/>
</dbReference>
<evidence type="ECO:0000256" key="8">
    <source>
        <dbReference type="SAM" id="MobiDB-lite"/>
    </source>
</evidence>
<dbReference type="CDD" id="cd02000">
    <property type="entry name" value="TPP_E1_PDC_ADC_BCADC"/>
    <property type="match status" value="1"/>
</dbReference>
<comment type="function">
    <text evidence="7">The pyruvate dehydrogenase complex catalyzes the overall conversion of pyruvate to acetyl-CoA and CO(2).</text>
</comment>
<dbReference type="RefSeq" id="XP_017031066.1">
    <property type="nucleotide sequence ID" value="XM_017175577.3"/>
</dbReference>